<accession>A0A4Z2ID98</accession>
<dbReference type="AlphaFoldDB" id="A0A4Z2ID98"/>
<evidence type="ECO:0000313" key="1">
    <source>
        <dbReference type="EMBL" id="TNN75926.1"/>
    </source>
</evidence>
<keyword evidence="2" id="KW-1185">Reference proteome</keyword>
<name>A0A4Z2ID98_9TELE</name>
<organism evidence="1 2">
    <name type="scientific">Liparis tanakae</name>
    <name type="common">Tanaka's snailfish</name>
    <dbReference type="NCBI Taxonomy" id="230148"/>
    <lineage>
        <taxon>Eukaryota</taxon>
        <taxon>Metazoa</taxon>
        <taxon>Chordata</taxon>
        <taxon>Craniata</taxon>
        <taxon>Vertebrata</taxon>
        <taxon>Euteleostomi</taxon>
        <taxon>Actinopterygii</taxon>
        <taxon>Neopterygii</taxon>
        <taxon>Teleostei</taxon>
        <taxon>Neoteleostei</taxon>
        <taxon>Acanthomorphata</taxon>
        <taxon>Eupercaria</taxon>
        <taxon>Perciformes</taxon>
        <taxon>Cottioidei</taxon>
        <taxon>Cottales</taxon>
        <taxon>Liparidae</taxon>
        <taxon>Liparis</taxon>
    </lineage>
</organism>
<comment type="caution">
    <text evidence="1">The sequence shown here is derived from an EMBL/GenBank/DDBJ whole genome shotgun (WGS) entry which is preliminary data.</text>
</comment>
<protein>
    <submittedName>
        <fullName evidence="1">Uncharacterized protein</fullName>
    </submittedName>
</protein>
<proteinExistence type="predicted"/>
<dbReference type="EMBL" id="SRLO01000098">
    <property type="protein sequence ID" value="TNN75926.1"/>
    <property type="molecule type" value="Genomic_DNA"/>
</dbReference>
<evidence type="ECO:0000313" key="2">
    <source>
        <dbReference type="Proteomes" id="UP000314294"/>
    </source>
</evidence>
<dbReference type="Proteomes" id="UP000314294">
    <property type="component" value="Unassembled WGS sequence"/>
</dbReference>
<gene>
    <name evidence="1" type="ORF">EYF80_013896</name>
</gene>
<sequence>MKDGGQQSVDAALLLWGETQDVHGVQQTPEVVPVILPLYSTRSLSGVQFGSWISSPTSPGEGEYPSNTPSSLYMDHFDRFWTVPCGKTLSAAQTSSPPCPSPRAFLAQCPELGP</sequence>
<reference evidence="1 2" key="1">
    <citation type="submission" date="2019-03" db="EMBL/GenBank/DDBJ databases">
        <title>First draft genome of Liparis tanakae, snailfish: a comprehensive survey of snailfish specific genes.</title>
        <authorList>
            <person name="Kim W."/>
            <person name="Song I."/>
            <person name="Jeong J.-H."/>
            <person name="Kim D."/>
            <person name="Kim S."/>
            <person name="Ryu S."/>
            <person name="Song J.Y."/>
            <person name="Lee S.K."/>
        </authorList>
    </citation>
    <scope>NUCLEOTIDE SEQUENCE [LARGE SCALE GENOMIC DNA]</scope>
    <source>
        <tissue evidence="1">Muscle</tissue>
    </source>
</reference>